<dbReference type="Gene3D" id="1.20.120.350">
    <property type="entry name" value="Voltage-gated potassium channels. Chain C"/>
    <property type="match status" value="2"/>
</dbReference>
<feature type="coiled-coil region" evidence="10">
    <location>
        <begin position="1044"/>
        <end position="1093"/>
    </location>
</feature>
<evidence type="ECO:0000256" key="4">
    <source>
        <dbReference type="ARBA" id="ARBA00022692"/>
    </source>
</evidence>
<dbReference type="GO" id="GO:0005886">
    <property type="term" value="C:plasma membrane"/>
    <property type="evidence" value="ECO:0007669"/>
    <property type="project" value="UniProtKB-SubCell"/>
</dbReference>
<name>A0AAE0ES47_9CHLO</name>
<evidence type="ECO:0000313" key="13">
    <source>
        <dbReference type="EMBL" id="KAK3238883.1"/>
    </source>
</evidence>
<feature type="compositionally biased region" description="Acidic residues" evidence="11">
    <location>
        <begin position="231"/>
        <end position="247"/>
    </location>
</feature>
<feature type="transmembrane region" description="Helical" evidence="12">
    <location>
        <begin position="306"/>
        <end position="323"/>
    </location>
</feature>
<feature type="transmembrane region" description="Helical" evidence="12">
    <location>
        <begin position="70"/>
        <end position="91"/>
    </location>
</feature>
<keyword evidence="4 12" id="KW-0812">Transmembrane</keyword>
<evidence type="ECO:0000256" key="2">
    <source>
        <dbReference type="ARBA" id="ARBA00022448"/>
    </source>
</evidence>
<keyword evidence="7" id="KW-0406">Ion transport</keyword>
<proteinExistence type="predicted"/>
<evidence type="ECO:0000256" key="1">
    <source>
        <dbReference type="ARBA" id="ARBA00004651"/>
    </source>
</evidence>
<evidence type="ECO:0000256" key="12">
    <source>
        <dbReference type="SAM" id="Phobius"/>
    </source>
</evidence>
<feature type="compositionally biased region" description="Acidic residues" evidence="11">
    <location>
        <begin position="384"/>
        <end position="393"/>
    </location>
</feature>
<dbReference type="Proteomes" id="UP001190700">
    <property type="component" value="Unassembled WGS sequence"/>
</dbReference>
<feature type="region of interest" description="Disordered" evidence="11">
    <location>
        <begin position="110"/>
        <end position="129"/>
    </location>
</feature>
<evidence type="ECO:0000256" key="6">
    <source>
        <dbReference type="ARBA" id="ARBA00022989"/>
    </source>
</evidence>
<dbReference type="EMBL" id="LGRX02034081">
    <property type="protein sequence ID" value="KAK3238883.1"/>
    <property type="molecule type" value="Genomic_DNA"/>
</dbReference>
<keyword evidence="5" id="KW-0851">Voltage-gated channel</keyword>
<comment type="subcellular location">
    <subcellularLocation>
        <location evidence="1">Cell membrane</location>
        <topology evidence="1">Multi-pass membrane protein</topology>
    </subcellularLocation>
</comment>
<feature type="compositionally biased region" description="Basic and acidic residues" evidence="11">
    <location>
        <begin position="699"/>
        <end position="713"/>
    </location>
</feature>
<feature type="region of interest" description="Disordered" evidence="11">
    <location>
        <begin position="231"/>
        <end position="269"/>
    </location>
</feature>
<dbReference type="PANTHER" id="PTHR46480:SF1">
    <property type="entry name" value="VOLTAGE-GATED HYDROGEN CHANNEL 1"/>
    <property type="match status" value="1"/>
</dbReference>
<evidence type="ECO:0000256" key="8">
    <source>
        <dbReference type="ARBA" id="ARBA00023136"/>
    </source>
</evidence>
<keyword evidence="2" id="KW-0813">Transport</keyword>
<keyword evidence="10" id="KW-0175">Coiled coil</keyword>
<keyword evidence="6 12" id="KW-1133">Transmembrane helix</keyword>
<feature type="region of interest" description="Disordered" evidence="11">
    <location>
        <begin position="1"/>
        <end position="29"/>
    </location>
</feature>
<evidence type="ECO:0000256" key="5">
    <source>
        <dbReference type="ARBA" id="ARBA00022882"/>
    </source>
</evidence>
<evidence type="ECO:0000256" key="9">
    <source>
        <dbReference type="ARBA" id="ARBA00023303"/>
    </source>
</evidence>
<dbReference type="InterPro" id="IPR027359">
    <property type="entry name" value="Volt_channel_dom_sf"/>
</dbReference>
<keyword evidence="14" id="KW-1185">Reference proteome</keyword>
<evidence type="ECO:0000313" key="14">
    <source>
        <dbReference type="Proteomes" id="UP001190700"/>
    </source>
</evidence>
<sequence>MGADASPNGPAEAWAPGKPRVRPASNGRRGKCNVNKHWAAKQILPIQANKHKEDDTWRGRLLAFLHSSPVRYGILFLVFVCVCCSFAEQLLKMEEDCVLKCEEAEEPLSAVSQEEEASTTASSPEHEEEYAGCEYERELSEDLEPLEEYIGWITLGCCIIQLSEQILMMLALGAAYLGHILYILDFVVVVVVTATLVTDVGSIGQLVVILRFWKMAEVVWDLFIVTTESNEMLEEGEEEEEGEEGGEKEERKEKNNGREMAKKSKEQPAEKSYSLYEMLVPHETHKAKQKEDTWSGKLLKFMHSPAVRWAIIFLLVLDVFVMGTEMMLVDDETCELECEAEEGEAAEGESAEGEGEASEGEGEASEGEGEASEGEGEASKGEGEASEAGEEAEGSPTGEEGTGENLSGEMEGAESGDEVVEEVLRRMLRRLAEAKLREGCSFKKELSETGELLEEVCHFLTLIILGCMALELLLLIIALGKEFFKNYLYVLDLIVTSIAIVCDAELIEVEVPPSFACWPVLPCPSLPPRVTGAHAVVKPVQSFPVVNNDHARGLLQRLYQRQHQLMNAQSALREQLAGLPADSDPAELALQLAKLHELQGRLIDEREAKVAIQEEKDALEARLAKLNGADANLLLEKENLQADLLRSEEERLQIAQELLDLHEDYLTSKENNEAERQELEQQLLDLQADKLERDIAQEEQEAERGELELRADQAEESDEEQKKAIEDLKKRLEEASTRLQEAEQRKQELEEGWNELTQRMEVAEEKVKNNDRQVAEIKTEMEEQRKVADKAVSDKTMLELKLKEERDKYHKKTEQHARNVGDLERAKNISEADPGSADVLDSEAVPQQLDRLIHDMSEVHATEEKEQHDEVIHWKQKCAEAEAKAKALYKGYRDLRYRVEDRGADLIADLPHEEQLAGALQEDLEARQERETTAHLQEKCLQLERDLAVARVAFSKKPAAPASKEPLDMDRETAMAEVHKLRMELDDLREQRSATPHSKLGALQSENQELRLQLKEVENTDKSRAQLGLELSRAKQELDRIRPLAKKADNMEALRRQVREFTVNTQAELEQERSSLQTRAVQAEEQLEELQLYMNRTTVAYQKEIMRLRNELARHDTAAVPQQPQAQPYQNFEALQRPTRSADEGRKAALESPRQAPDRRYQCLLFDPCTWIYG</sequence>
<evidence type="ECO:0000256" key="11">
    <source>
        <dbReference type="SAM" id="MobiDB-lite"/>
    </source>
</evidence>
<gene>
    <name evidence="13" type="ORF">CYMTET_51145</name>
</gene>
<dbReference type="AlphaFoldDB" id="A0AAE0ES47"/>
<dbReference type="PANTHER" id="PTHR46480">
    <property type="entry name" value="F20B24.22"/>
    <property type="match status" value="1"/>
</dbReference>
<feature type="compositionally biased region" description="Acidic residues" evidence="11">
    <location>
        <begin position="337"/>
        <end position="376"/>
    </location>
</feature>
<keyword evidence="8 12" id="KW-0472">Membrane</keyword>
<protein>
    <submittedName>
        <fullName evidence="13">Uncharacterized protein</fullName>
    </submittedName>
</protein>
<feature type="transmembrane region" description="Helical" evidence="12">
    <location>
        <begin position="459"/>
        <end position="480"/>
    </location>
</feature>
<dbReference type="InterPro" id="IPR031846">
    <property type="entry name" value="Hvcn1"/>
</dbReference>
<organism evidence="13 14">
    <name type="scientific">Cymbomonas tetramitiformis</name>
    <dbReference type="NCBI Taxonomy" id="36881"/>
    <lineage>
        <taxon>Eukaryota</taxon>
        <taxon>Viridiplantae</taxon>
        <taxon>Chlorophyta</taxon>
        <taxon>Pyramimonadophyceae</taxon>
        <taxon>Pyramimonadales</taxon>
        <taxon>Pyramimonadaceae</taxon>
        <taxon>Cymbomonas</taxon>
    </lineage>
</organism>
<dbReference type="GO" id="GO:0034702">
    <property type="term" value="C:monoatomic ion channel complex"/>
    <property type="evidence" value="ECO:0007669"/>
    <property type="project" value="UniProtKB-KW"/>
</dbReference>
<evidence type="ECO:0000256" key="3">
    <source>
        <dbReference type="ARBA" id="ARBA00022475"/>
    </source>
</evidence>
<reference evidence="13 14" key="1">
    <citation type="journal article" date="2015" name="Genome Biol. Evol.">
        <title>Comparative Genomics of a Bacterivorous Green Alga Reveals Evolutionary Causalities and Consequences of Phago-Mixotrophic Mode of Nutrition.</title>
        <authorList>
            <person name="Burns J.A."/>
            <person name="Paasch A."/>
            <person name="Narechania A."/>
            <person name="Kim E."/>
        </authorList>
    </citation>
    <scope>NUCLEOTIDE SEQUENCE [LARGE SCALE GENOMIC DNA]</scope>
    <source>
        <strain evidence="13 14">PLY_AMNH</strain>
    </source>
</reference>
<feature type="compositionally biased region" description="Basic and acidic residues" evidence="11">
    <location>
        <begin position="248"/>
        <end position="269"/>
    </location>
</feature>
<keyword evidence="9" id="KW-0407">Ion channel</keyword>
<evidence type="ECO:0000256" key="10">
    <source>
        <dbReference type="SAM" id="Coils"/>
    </source>
</evidence>
<accession>A0AAE0ES47</accession>
<evidence type="ECO:0000256" key="7">
    <source>
        <dbReference type="ARBA" id="ARBA00023065"/>
    </source>
</evidence>
<feature type="region of interest" description="Disordered" evidence="11">
    <location>
        <begin position="337"/>
        <end position="418"/>
    </location>
</feature>
<keyword evidence="3" id="KW-1003">Cell membrane</keyword>
<comment type="caution">
    <text evidence="13">The sequence shown here is derived from an EMBL/GenBank/DDBJ whole genome shotgun (WGS) entry which is preliminary data.</text>
</comment>
<feature type="region of interest" description="Disordered" evidence="11">
    <location>
        <begin position="699"/>
        <end position="723"/>
    </location>
</feature>
<feature type="coiled-coil region" evidence="10">
    <location>
        <begin position="971"/>
        <end position="1020"/>
    </location>
</feature>
<dbReference type="GO" id="GO:0030171">
    <property type="term" value="F:voltage-gated proton channel activity"/>
    <property type="evidence" value="ECO:0007669"/>
    <property type="project" value="InterPro"/>
</dbReference>